<dbReference type="EMBL" id="CP011070">
    <property type="protein sequence ID" value="AJW70262.1"/>
    <property type="molecule type" value="Genomic_DNA"/>
</dbReference>
<reference evidence="1 2" key="2">
    <citation type="journal article" date="2016" name="ISME J.">
        <title>Physiological and genomic characterization of two novel marine thaumarchaeal strains indicates niche differentiation.</title>
        <authorList>
            <person name="Bayer B."/>
            <person name="Vojvoda J."/>
            <person name="Offre P."/>
            <person name="Alves R.J."/>
            <person name="Elisabeth N.H."/>
            <person name="Garcia J.A."/>
            <person name="Volland J.M."/>
            <person name="Srivastava A."/>
            <person name="Schleper C."/>
            <person name="Herndl G.J."/>
        </authorList>
    </citation>
    <scope>NUCLEOTIDE SEQUENCE [LARGE SCALE GENOMIC DNA]</scope>
    <source>
        <strain evidence="1 2">NF5</strain>
    </source>
</reference>
<name>A0A0D5C1H4_9ARCH</name>
<gene>
    <name evidence="1" type="ORF">NADRNF5_0566</name>
</gene>
<protein>
    <submittedName>
        <fullName evidence="1">Uncharacterized protein</fullName>
    </submittedName>
</protein>
<evidence type="ECO:0000313" key="2">
    <source>
        <dbReference type="Proteomes" id="UP000032408"/>
    </source>
</evidence>
<dbReference type="KEGG" id="nin:NADRNF5_0566"/>
<proteinExistence type="predicted"/>
<reference evidence="2" key="1">
    <citation type="submission" date="2015-03" db="EMBL/GenBank/DDBJ databases">
        <title>Characterization of two novel Thaumarchaeota isolated from the Northern Adriatic Sea.</title>
        <authorList>
            <person name="Bayer B."/>
            <person name="Vojvoda J."/>
            <person name="Offre P."/>
            <person name="Srivastava A."/>
            <person name="Elisabeth N."/>
            <person name="Garcia J.A.L."/>
            <person name="Schleper C."/>
            <person name="Herndl G.J."/>
        </authorList>
    </citation>
    <scope>NUCLEOTIDE SEQUENCE [LARGE SCALE GENOMIC DNA]</scope>
    <source>
        <strain evidence="2">NF5</strain>
    </source>
</reference>
<keyword evidence="2" id="KW-1185">Reference proteome</keyword>
<dbReference type="AlphaFoldDB" id="A0A0D5C1H4"/>
<sequence>MAIKDVKRIVDRNIVDSIVLVIEKHKITALLNIIEIKLLNEIHRDTL</sequence>
<accession>A0A0D5C1H4</accession>
<dbReference type="Proteomes" id="UP000032408">
    <property type="component" value="Chromosome"/>
</dbReference>
<dbReference type="HOGENOM" id="CLU_3162933_0_0_2"/>
<evidence type="ECO:0000313" key="1">
    <source>
        <dbReference type="EMBL" id="AJW70262.1"/>
    </source>
</evidence>
<organism evidence="1 2">
    <name type="scientific">Nitrosopumilus adriaticus</name>
    <dbReference type="NCBI Taxonomy" id="1580092"/>
    <lineage>
        <taxon>Archaea</taxon>
        <taxon>Nitrososphaerota</taxon>
        <taxon>Nitrososphaeria</taxon>
        <taxon>Nitrosopumilales</taxon>
        <taxon>Nitrosopumilaceae</taxon>
        <taxon>Nitrosopumilus</taxon>
    </lineage>
</organism>